<evidence type="ECO:0000259" key="12">
    <source>
        <dbReference type="PROSITE" id="PS50109"/>
    </source>
</evidence>
<dbReference type="Pfam" id="PF00512">
    <property type="entry name" value="HisKA"/>
    <property type="match status" value="1"/>
</dbReference>
<keyword evidence="5" id="KW-0808">Transferase</keyword>
<keyword evidence="10 11" id="KW-0472">Membrane</keyword>
<dbReference type="SMART" id="SM00387">
    <property type="entry name" value="HATPase_c"/>
    <property type="match status" value="1"/>
</dbReference>
<evidence type="ECO:0000256" key="4">
    <source>
        <dbReference type="ARBA" id="ARBA00022553"/>
    </source>
</evidence>
<evidence type="ECO:0000256" key="1">
    <source>
        <dbReference type="ARBA" id="ARBA00000085"/>
    </source>
</evidence>
<evidence type="ECO:0000256" key="7">
    <source>
        <dbReference type="ARBA" id="ARBA00022777"/>
    </source>
</evidence>
<feature type="transmembrane region" description="Helical" evidence="11">
    <location>
        <begin position="15"/>
        <end position="36"/>
    </location>
</feature>
<dbReference type="PRINTS" id="PR00344">
    <property type="entry name" value="BCTRLSENSOR"/>
</dbReference>
<accession>A0A3N0GS88</accession>
<dbReference type="Gene3D" id="1.10.287.130">
    <property type="match status" value="1"/>
</dbReference>
<dbReference type="Proteomes" id="UP000279994">
    <property type="component" value="Unassembled WGS sequence"/>
</dbReference>
<evidence type="ECO:0000256" key="9">
    <source>
        <dbReference type="ARBA" id="ARBA00023012"/>
    </source>
</evidence>
<dbReference type="InterPro" id="IPR050428">
    <property type="entry name" value="TCS_sensor_his_kinase"/>
</dbReference>
<evidence type="ECO:0000256" key="2">
    <source>
        <dbReference type="ARBA" id="ARBA00004236"/>
    </source>
</evidence>
<dbReference type="InterPro" id="IPR036097">
    <property type="entry name" value="HisK_dim/P_sf"/>
</dbReference>
<dbReference type="PANTHER" id="PTHR45436">
    <property type="entry name" value="SENSOR HISTIDINE KINASE YKOH"/>
    <property type="match status" value="1"/>
</dbReference>
<evidence type="ECO:0000256" key="6">
    <source>
        <dbReference type="ARBA" id="ARBA00022692"/>
    </source>
</evidence>
<organism evidence="13 14">
    <name type="scientific">Nocardioides pocheonensis</name>
    <dbReference type="NCBI Taxonomy" id="661485"/>
    <lineage>
        <taxon>Bacteria</taxon>
        <taxon>Bacillati</taxon>
        <taxon>Actinomycetota</taxon>
        <taxon>Actinomycetes</taxon>
        <taxon>Propionibacteriales</taxon>
        <taxon>Nocardioidaceae</taxon>
        <taxon>Nocardioides</taxon>
    </lineage>
</organism>
<dbReference type="GO" id="GO:0000155">
    <property type="term" value="F:phosphorelay sensor kinase activity"/>
    <property type="evidence" value="ECO:0007669"/>
    <property type="project" value="InterPro"/>
</dbReference>
<name>A0A3N0GS88_9ACTN</name>
<keyword evidence="9" id="KW-0902">Two-component regulatory system</keyword>
<dbReference type="OrthoDB" id="9786919at2"/>
<keyword evidence="8 11" id="KW-1133">Transmembrane helix</keyword>
<evidence type="ECO:0000256" key="11">
    <source>
        <dbReference type="SAM" id="Phobius"/>
    </source>
</evidence>
<dbReference type="InterPro" id="IPR036890">
    <property type="entry name" value="HATPase_C_sf"/>
</dbReference>
<sequence>MTGWELGRAAWRMGLQTALLVLTCVVLVGITVFVVADRSAANEGRQAVRSASANVDKPKEAPRGVLVVVERGGHRLSSPELPEGFPIEADMAATRADGIVREHLVREGHDRYLVRTERVGDRVNQAIYDQEEYEAERHRLQVALFSAGGLGVVLAALAGVVLAWRSLRPLAESLAMQRRFVADASHELRTPLTLLSTRVQLLSRQLRRGQTPAPGEIDGVLADTHRLGEILDDLLAAADTRRSVAHDEVDVGVVVAEAVESAVALAGEQGKELTVTGQDEAVVRGSESSLRRAVIALVDNALDHATTAVTVDVRAGRGSCQIAVTDDGPGIDAEVLPRMFQRFASTREATSPRRHYGLGLALVADVAAAHGGKVSAAPREDGHGAVLTLTLPLA</sequence>
<keyword evidence="7 13" id="KW-0418">Kinase</keyword>
<dbReference type="RefSeq" id="WP_123222694.1">
    <property type="nucleotide sequence ID" value="NZ_RJSF01000036.1"/>
</dbReference>
<dbReference type="PANTHER" id="PTHR45436:SF5">
    <property type="entry name" value="SENSOR HISTIDINE KINASE TRCS"/>
    <property type="match status" value="1"/>
</dbReference>
<dbReference type="InterPro" id="IPR004358">
    <property type="entry name" value="Sig_transdc_His_kin-like_C"/>
</dbReference>
<dbReference type="CDD" id="cd00075">
    <property type="entry name" value="HATPase"/>
    <property type="match status" value="1"/>
</dbReference>
<dbReference type="EMBL" id="RJSF01000036">
    <property type="protein sequence ID" value="RNM14982.1"/>
    <property type="molecule type" value="Genomic_DNA"/>
</dbReference>
<evidence type="ECO:0000256" key="5">
    <source>
        <dbReference type="ARBA" id="ARBA00022679"/>
    </source>
</evidence>
<dbReference type="Pfam" id="PF02518">
    <property type="entry name" value="HATPase_c"/>
    <property type="match status" value="1"/>
</dbReference>
<gene>
    <name evidence="13" type="ORF">EFL26_09735</name>
</gene>
<comment type="subcellular location">
    <subcellularLocation>
        <location evidence="2">Cell membrane</location>
    </subcellularLocation>
</comment>
<dbReference type="SUPFAM" id="SSF47384">
    <property type="entry name" value="Homodimeric domain of signal transducing histidine kinase"/>
    <property type="match status" value="1"/>
</dbReference>
<dbReference type="SMART" id="SM00388">
    <property type="entry name" value="HisKA"/>
    <property type="match status" value="1"/>
</dbReference>
<evidence type="ECO:0000313" key="13">
    <source>
        <dbReference type="EMBL" id="RNM14982.1"/>
    </source>
</evidence>
<dbReference type="GO" id="GO:0005886">
    <property type="term" value="C:plasma membrane"/>
    <property type="evidence" value="ECO:0007669"/>
    <property type="project" value="UniProtKB-SubCell"/>
</dbReference>
<evidence type="ECO:0000313" key="14">
    <source>
        <dbReference type="Proteomes" id="UP000279994"/>
    </source>
</evidence>
<keyword evidence="14" id="KW-1185">Reference proteome</keyword>
<dbReference type="InterPro" id="IPR003594">
    <property type="entry name" value="HATPase_dom"/>
</dbReference>
<dbReference type="CDD" id="cd00082">
    <property type="entry name" value="HisKA"/>
    <property type="match status" value="1"/>
</dbReference>
<feature type="domain" description="Histidine kinase" evidence="12">
    <location>
        <begin position="183"/>
        <end position="394"/>
    </location>
</feature>
<protein>
    <recommendedName>
        <fullName evidence="3">histidine kinase</fullName>
        <ecNumber evidence="3">2.7.13.3</ecNumber>
    </recommendedName>
</protein>
<reference evidence="13 14" key="1">
    <citation type="submission" date="2018-11" db="EMBL/GenBank/DDBJ databases">
        <authorList>
            <person name="Li F."/>
        </authorList>
    </citation>
    <scope>NUCLEOTIDE SEQUENCE [LARGE SCALE GENOMIC DNA]</scope>
    <source>
        <strain evidence="13 14">Gsoil 818</strain>
    </source>
</reference>
<comment type="catalytic activity">
    <reaction evidence="1">
        <text>ATP + protein L-histidine = ADP + protein N-phospho-L-histidine.</text>
        <dbReference type="EC" id="2.7.13.3"/>
    </reaction>
</comment>
<evidence type="ECO:0000256" key="3">
    <source>
        <dbReference type="ARBA" id="ARBA00012438"/>
    </source>
</evidence>
<dbReference type="SUPFAM" id="SSF55874">
    <property type="entry name" value="ATPase domain of HSP90 chaperone/DNA topoisomerase II/histidine kinase"/>
    <property type="match status" value="1"/>
</dbReference>
<dbReference type="Gene3D" id="3.30.565.10">
    <property type="entry name" value="Histidine kinase-like ATPase, C-terminal domain"/>
    <property type="match status" value="1"/>
</dbReference>
<dbReference type="InterPro" id="IPR005467">
    <property type="entry name" value="His_kinase_dom"/>
</dbReference>
<dbReference type="AlphaFoldDB" id="A0A3N0GS88"/>
<keyword evidence="6 11" id="KW-0812">Transmembrane</keyword>
<evidence type="ECO:0000256" key="8">
    <source>
        <dbReference type="ARBA" id="ARBA00022989"/>
    </source>
</evidence>
<feature type="transmembrane region" description="Helical" evidence="11">
    <location>
        <begin position="142"/>
        <end position="164"/>
    </location>
</feature>
<evidence type="ECO:0000256" key="10">
    <source>
        <dbReference type="ARBA" id="ARBA00023136"/>
    </source>
</evidence>
<comment type="caution">
    <text evidence="13">The sequence shown here is derived from an EMBL/GenBank/DDBJ whole genome shotgun (WGS) entry which is preliminary data.</text>
</comment>
<proteinExistence type="predicted"/>
<dbReference type="EC" id="2.7.13.3" evidence="3"/>
<dbReference type="PROSITE" id="PS50109">
    <property type="entry name" value="HIS_KIN"/>
    <property type="match status" value="1"/>
</dbReference>
<dbReference type="InterPro" id="IPR003661">
    <property type="entry name" value="HisK_dim/P_dom"/>
</dbReference>
<keyword evidence="4" id="KW-0597">Phosphoprotein</keyword>